<dbReference type="InterPro" id="IPR007555">
    <property type="entry name" value="DUF499"/>
</dbReference>
<reference evidence="1 2" key="1">
    <citation type="journal article" date="2016" name="Nat. Commun.">
        <title>Thousands of microbial genomes shed light on interconnected biogeochemical processes in an aquifer system.</title>
        <authorList>
            <person name="Anantharaman K."/>
            <person name="Brown C.T."/>
            <person name="Hug L.A."/>
            <person name="Sharon I."/>
            <person name="Castelle C.J."/>
            <person name="Probst A.J."/>
            <person name="Thomas B.C."/>
            <person name="Singh A."/>
            <person name="Wilkins M.J."/>
            <person name="Karaoz U."/>
            <person name="Brodie E.L."/>
            <person name="Williams K.H."/>
            <person name="Hubbard S.S."/>
            <person name="Banfield J.F."/>
        </authorList>
    </citation>
    <scope>NUCLEOTIDE SEQUENCE [LARGE SCALE GENOMIC DNA]</scope>
    <source>
        <strain evidence="2">RIFCSPLOWO2_12_FULL_64_10</strain>
    </source>
</reference>
<dbReference type="AlphaFoldDB" id="A0A1F6CXT5"/>
<proteinExistence type="predicted"/>
<protein>
    <submittedName>
        <fullName evidence="1">Uncharacterized protein</fullName>
    </submittedName>
</protein>
<organism evidence="1 2">
    <name type="scientific">Handelsmanbacteria sp. (strain RIFCSPLOWO2_12_FULL_64_10)</name>
    <dbReference type="NCBI Taxonomy" id="1817868"/>
    <lineage>
        <taxon>Bacteria</taxon>
        <taxon>Candidatus Handelsmaniibacteriota</taxon>
    </lineage>
</organism>
<evidence type="ECO:0000313" key="1">
    <source>
        <dbReference type="EMBL" id="OGG53870.1"/>
    </source>
</evidence>
<sequence length="943" mass="104526">MNLKPWREVVTPHPDVAAGRYQQAEFAADLAQVVRGEGEPEYRDPIEFFSRTYLTEGMRLLLVTAVERLSGKGGEPVVQLKTAFGGGKTHTMLALFHLLKGKARVDQMLGVADILKEANISDLPAGRLAVVVGTALNPARTRRVNGVTVRTLWGDIAAQLGGKEAYGLMEEADRQGVAPGADDLAEVFDRFGPAVILVDELVAYARNIYGVNGLPAGSFDSTMTFVQSLTEAARRSRSSLVVASIPSSDIEIGGEGGRAALERIENTFGRLEAIWKPVGVMEGFEIVRRRLFTPVRDEAGRDEVCRAFSRLYDENSTDFPQECREGAYLDRLRVAYPIHPELFDRLYDDWSSLERFQRTRGVLRLMAAVIHDLWVKNDRSLLILPGSIPMDASRVRNELMRYLPEGWNAVVDRDVDGEQSEPRAIDEGNPRFGAFLATRRVARTLFLGSAPHVRQQTVRGIEDVRVRLGVAQPGESVALFNDALGRLVDRLTHLYSGNRRYWYDTQPNLRRTMEDRAGKLDPADVEKEIVDRLRKIPARDRGDFKAVHICPASGDVPDEQEARLVILSPFKGHRAGREDSSAISEATEVLDRRGNSPRTHRNMLLFVAADVEFVTVDPERVGPLEQETRRFLAWTSIVQDAKALNLDAHQQVEAERGAERSNETLNTRLNEAYCWLLVPTQEGMDPMRWEAIRIAGGQESPVAKAAKKVRSNQQVITRWSPALLQMELDRWLWKDAPHVGLKRAWECLTTYLYLSRLRDEDVLLDTLREGLRSREYFAYASSVNPDGRYQGLQFGSGGGSLYLDGQSVLVKPGVAAKQVVVEMPTPAGPGGVHYPTTSTGMGAGVIANGGRAGAGTAPEPPVPSFRPKRFHGSVNLDPARLVRDAGQIAQEVIQHFTGLVGANVEVTLEIQVSIPDGVSENVERIVTENCKTLRFTTQGFEAE</sequence>
<name>A0A1F6CXT5_HANXR</name>
<dbReference type="Pfam" id="PF04465">
    <property type="entry name" value="DUF499"/>
    <property type="match status" value="1"/>
</dbReference>
<dbReference type="Proteomes" id="UP000178606">
    <property type="component" value="Unassembled WGS sequence"/>
</dbReference>
<gene>
    <name evidence="1" type="ORF">A3F84_03685</name>
</gene>
<comment type="caution">
    <text evidence="1">The sequence shown here is derived from an EMBL/GenBank/DDBJ whole genome shotgun (WGS) entry which is preliminary data.</text>
</comment>
<dbReference type="EMBL" id="MFKF01000116">
    <property type="protein sequence ID" value="OGG53870.1"/>
    <property type="molecule type" value="Genomic_DNA"/>
</dbReference>
<evidence type="ECO:0000313" key="2">
    <source>
        <dbReference type="Proteomes" id="UP000178606"/>
    </source>
</evidence>
<accession>A0A1F6CXT5</accession>